<dbReference type="PANTHER" id="PTHR34297:SF1">
    <property type="entry name" value="ASP23_GLS24 FAMILY ENVELOPE STRESS RESPONSE PROTEIN"/>
    <property type="match status" value="1"/>
</dbReference>
<evidence type="ECO:0000313" key="1">
    <source>
        <dbReference type="EMBL" id="MPN36960.1"/>
    </source>
</evidence>
<reference evidence="1" key="1">
    <citation type="submission" date="2019-08" db="EMBL/GenBank/DDBJ databases">
        <authorList>
            <person name="Kucharzyk K."/>
            <person name="Murdoch R.W."/>
            <person name="Higgins S."/>
            <person name="Loffler F."/>
        </authorList>
    </citation>
    <scope>NUCLEOTIDE SEQUENCE</scope>
</reference>
<name>A0A645HE13_9ZZZZ</name>
<accession>A0A645HE13</accession>
<dbReference type="InterPro" id="IPR005531">
    <property type="entry name" value="Asp23"/>
</dbReference>
<protein>
    <recommendedName>
        <fullName evidence="2">Alkaline shock protein 23</fullName>
    </recommendedName>
</protein>
<dbReference type="PANTHER" id="PTHR34297">
    <property type="entry name" value="HYPOTHETICAL CYTOSOLIC PROTEIN-RELATED"/>
    <property type="match status" value="1"/>
</dbReference>
<evidence type="ECO:0008006" key="2">
    <source>
        <dbReference type="Google" id="ProtNLM"/>
    </source>
</evidence>
<proteinExistence type="predicted"/>
<dbReference type="AlphaFoldDB" id="A0A645HE13"/>
<dbReference type="Pfam" id="PF03780">
    <property type="entry name" value="Asp23"/>
    <property type="match status" value="1"/>
</dbReference>
<sequence length="134" mass="14423">MLEEKETNGQIQISDEVIAIIAGTAATETEGVSLPSSAPVSTMKGFFGKKNQSKGVKVTVEEKTALIELELTVKFGINIKNVCEEVQQKVKNAVETMTGLTVSGVNIIVSEIAFEKEISVASVMEETTEEEITE</sequence>
<comment type="caution">
    <text evidence="1">The sequence shown here is derived from an EMBL/GenBank/DDBJ whole genome shotgun (WGS) entry which is preliminary data.</text>
</comment>
<gene>
    <name evidence="1" type="ORF">SDC9_184472</name>
</gene>
<dbReference type="EMBL" id="VSSQ01091391">
    <property type="protein sequence ID" value="MPN36960.1"/>
    <property type="molecule type" value="Genomic_DNA"/>
</dbReference>
<organism evidence="1">
    <name type="scientific">bioreactor metagenome</name>
    <dbReference type="NCBI Taxonomy" id="1076179"/>
    <lineage>
        <taxon>unclassified sequences</taxon>
        <taxon>metagenomes</taxon>
        <taxon>ecological metagenomes</taxon>
    </lineage>
</organism>